<accession>A0ABX1NMF8</accession>
<proteinExistence type="predicted"/>
<sequence>MGMTPESSDSNLAGQPEGRSASPSAGSRRRFIGATAGGVGVLLAVQAKSALGGTCLSPSALVSGNLSHPADGLNCTGGLSPTVWKLQNSQGQMVNAWPSGFTAPTFNTTLTDSTGCNGGHDIADPKNVIAVDLSGNPLIGTPVDQVLPGAPGNTGIWEVLAFPDFFTSPSGELMSHLLAAWFNALAFPGYPVKTWHVLEMWQALKGGGASTYCPSSLACNTDMGLNTSDVIAYLTTTYDLTSGLVAVCTTNGSSLSSDGNIGTGKKKK</sequence>
<evidence type="ECO:0008006" key="4">
    <source>
        <dbReference type="Google" id="ProtNLM"/>
    </source>
</evidence>
<protein>
    <recommendedName>
        <fullName evidence="4">Tat pathway signal sequence domain protein</fullName>
    </recommendedName>
</protein>
<feature type="compositionally biased region" description="Polar residues" evidence="1">
    <location>
        <begin position="1"/>
        <end position="13"/>
    </location>
</feature>
<gene>
    <name evidence="2" type="ORF">GPA27_24045</name>
</gene>
<dbReference type="RefSeq" id="WP_169142981.1">
    <property type="nucleotide sequence ID" value="NZ_WTVS01000079.1"/>
</dbReference>
<reference evidence="2 3" key="1">
    <citation type="submission" date="2019-12" db="EMBL/GenBank/DDBJ databases">
        <title>Comparative genomics gives insights into the taxonomy of the Azoarcus-Aromatoleum group and reveals separate origins of nif in the plant-associated Azoarcus and non-plant-associated Aromatoleum sub-groups.</title>
        <authorList>
            <person name="Lafos M."/>
            <person name="Maluk M."/>
            <person name="Batista M."/>
            <person name="Junghare M."/>
            <person name="Carmona M."/>
            <person name="Faoro H."/>
            <person name="Cruz L.M."/>
            <person name="Battistoni F."/>
            <person name="De Souza E."/>
            <person name="Pedrosa F."/>
            <person name="Chen W.-M."/>
            <person name="Poole P.S."/>
            <person name="Dixon R.A."/>
            <person name="James E.K."/>
        </authorList>
    </citation>
    <scope>NUCLEOTIDE SEQUENCE [LARGE SCALE GENOMIC DNA]</scope>
    <source>
        <strain evidence="2 3">T</strain>
    </source>
</reference>
<name>A0ABX1NMF8_9RHOO</name>
<dbReference type="Proteomes" id="UP000634522">
    <property type="component" value="Unassembled WGS sequence"/>
</dbReference>
<evidence type="ECO:0000313" key="3">
    <source>
        <dbReference type="Proteomes" id="UP000634522"/>
    </source>
</evidence>
<evidence type="ECO:0000256" key="1">
    <source>
        <dbReference type="SAM" id="MobiDB-lite"/>
    </source>
</evidence>
<evidence type="ECO:0000313" key="2">
    <source>
        <dbReference type="EMBL" id="NMG00456.1"/>
    </source>
</evidence>
<comment type="caution">
    <text evidence="2">The sequence shown here is derived from an EMBL/GenBank/DDBJ whole genome shotgun (WGS) entry which is preliminary data.</text>
</comment>
<organism evidence="2 3">
    <name type="scientific">Aromatoleum toluolicum</name>
    <dbReference type="NCBI Taxonomy" id="90060"/>
    <lineage>
        <taxon>Bacteria</taxon>
        <taxon>Pseudomonadati</taxon>
        <taxon>Pseudomonadota</taxon>
        <taxon>Betaproteobacteria</taxon>
        <taxon>Rhodocyclales</taxon>
        <taxon>Rhodocyclaceae</taxon>
        <taxon>Aromatoleum</taxon>
    </lineage>
</organism>
<keyword evidence="3" id="KW-1185">Reference proteome</keyword>
<feature type="region of interest" description="Disordered" evidence="1">
    <location>
        <begin position="1"/>
        <end position="28"/>
    </location>
</feature>
<dbReference type="EMBL" id="WTVS01000079">
    <property type="protein sequence ID" value="NMG00456.1"/>
    <property type="molecule type" value="Genomic_DNA"/>
</dbReference>